<dbReference type="Proteomes" id="UP000789739">
    <property type="component" value="Unassembled WGS sequence"/>
</dbReference>
<dbReference type="AlphaFoldDB" id="A0A9N9DIY5"/>
<evidence type="ECO:0000313" key="2">
    <source>
        <dbReference type="Proteomes" id="UP000789739"/>
    </source>
</evidence>
<sequence length="61" mass="7075">KTFLMDLAANTDINGMNFSSCLLTFSATRSSHQTYREDIFALIEIRGFETDEGYDKSMQRW</sequence>
<dbReference type="EMBL" id="CAJVPI010002300">
    <property type="protein sequence ID" value="CAG8640482.1"/>
    <property type="molecule type" value="Genomic_DNA"/>
</dbReference>
<comment type="caution">
    <text evidence="1">The sequence shown here is derived from an EMBL/GenBank/DDBJ whole genome shotgun (WGS) entry which is preliminary data.</text>
</comment>
<protein>
    <submittedName>
        <fullName evidence="1">3037_t:CDS:1</fullName>
    </submittedName>
</protein>
<keyword evidence="2" id="KW-1185">Reference proteome</keyword>
<accession>A0A9N9DIY5</accession>
<evidence type="ECO:0000313" key="1">
    <source>
        <dbReference type="EMBL" id="CAG8640482.1"/>
    </source>
</evidence>
<gene>
    <name evidence="1" type="ORF">PBRASI_LOCUS9743</name>
</gene>
<name>A0A9N9DIY5_9GLOM</name>
<feature type="non-terminal residue" evidence="1">
    <location>
        <position position="1"/>
    </location>
</feature>
<reference evidence="1" key="1">
    <citation type="submission" date="2021-06" db="EMBL/GenBank/DDBJ databases">
        <authorList>
            <person name="Kallberg Y."/>
            <person name="Tangrot J."/>
            <person name="Rosling A."/>
        </authorList>
    </citation>
    <scope>NUCLEOTIDE SEQUENCE</scope>
    <source>
        <strain evidence="1">BR232B</strain>
    </source>
</reference>
<proteinExistence type="predicted"/>
<organism evidence="1 2">
    <name type="scientific">Paraglomus brasilianum</name>
    <dbReference type="NCBI Taxonomy" id="144538"/>
    <lineage>
        <taxon>Eukaryota</taxon>
        <taxon>Fungi</taxon>
        <taxon>Fungi incertae sedis</taxon>
        <taxon>Mucoromycota</taxon>
        <taxon>Glomeromycotina</taxon>
        <taxon>Glomeromycetes</taxon>
        <taxon>Paraglomerales</taxon>
        <taxon>Paraglomeraceae</taxon>
        <taxon>Paraglomus</taxon>
    </lineage>
</organism>